<feature type="transmembrane region" description="Helical" evidence="5">
    <location>
        <begin position="16"/>
        <end position="36"/>
    </location>
</feature>
<feature type="transmembrane region" description="Helical" evidence="5">
    <location>
        <begin position="152"/>
        <end position="170"/>
    </location>
</feature>
<dbReference type="AlphaFoldDB" id="A0A7W5ZS02"/>
<sequence length="223" mass="24794">MSTNEQPASKKPKSSWLNLVIDYGPLLVFFIAYRMFKPFGGEAGLAEVVAVTKGTIAFMIATVVALIASKWRLGKVSPMLWLSTVLILGFGTLTVLLGDPFWIQVKPTAIYLLFAAVLFAGLARGKPMLRTLLEAAFEGLDHAGWIKLSRNWAFFFLFLAALNEVLRYFFNAANGNFEIWLQAKLWGVTTLSFLFTFAQIPMLMRHGLAGEAETEVETNPPHD</sequence>
<feature type="transmembrane region" description="Helical" evidence="5">
    <location>
        <begin position="109"/>
        <end position="125"/>
    </location>
</feature>
<gene>
    <name evidence="5" type="primary">yciB</name>
    <name evidence="6" type="ORF">GGQ88_000176</name>
</gene>
<evidence type="ECO:0000256" key="2">
    <source>
        <dbReference type="ARBA" id="ARBA00022692"/>
    </source>
</evidence>
<dbReference type="Pfam" id="PF04279">
    <property type="entry name" value="IspA"/>
    <property type="match status" value="1"/>
</dbReference>
<dbReference type="RefSeq" id="WP_183611142.1">
    <property type="nucleotide sequence ID" value="NZ_JACICY010000001.1"/>
</dbReference>
<dbReference type="Proteomes" id="UP000562395">
    <property type="component" value="Unassembled WGS sequence"/>
</dbReference>
<comment type="function">
    <text evidence="5">Plays a role in cell envelope biogenesis, maintenance of cell envelope integrity and membrane homeostasis.</text>
</comment>
<keyword evidence="4 5" id="KW-0472">Membrane</keyword>
<comment type="caution">
    <text evidence="6">The sequence shown here is derived from an EMBL/GenBank/DDBJ whole genome shotgun (WGS) entry which is preliminary data.</text>
</comment>
<evidence type="ECO:0000313" key="7">
    <source>
        <dbReference type="Proteomes" id="UP000562395"/>
    </source>
</evidence>
<feature type="transmembrane region" description="Helical" evidence="5">
    <location>
        <begin position="185"/>
        <end position="204"/>
    </location>
</feature>
<name>A0A7W5ZS02_9SPHN</name>
<comment type="similarity">
    <text evidence="5">Belongs to the YciB family.</text>
</comment>
<comment type="subcellular location">
    <subcellularLocation>
        <location evidence="5">Cell inner membrane</location>
        <topology evidence="5">Multi-pass membrane protein</topology>
    </subcellularLocation>
</comment>
<dbReference type="PANTHER" id="PTHR36917">
    <property type="entry name" value="INTRACELLULAR SEPTATION PROTEIN A-RELATED"/>
    <property type="match status" value="1"/>
</dbReference>
<keyword evidence="2 5" id="KW-0812">Transmembrane</keyword>
<keyword evidence="7" id="KW-1185">Reference proteome</keyword>
<dbReference type="InterPro" id="IPR006008">
    <property type="entry name" value="YciB"/>
</dbReference>
<organism evidence="6 7">
    <name type="scientific">Novosphingobium hassiacum</name>
    <dbReference type="NCBI Taxonomy" id="173676"/>
    <lineage>
        <taxon>Bacteria</taxon>
        <taxon>Pseudomonadati</taxon>
        <taxon>Pseudomonadota</taxon>
        <taxon>Alphaproteobacteria</taxon>
        <taxon>Sphingomonadales</taxon>
        <taxon>Sphingomonadaceae</taxon>
        <taxon>Novosphingobium</taxon>
    </lineage>
</organism>
<keyword evidence="5" id="KW-0997">Cell inner membrane</keyword>
<dbReference type="PANTHER" id="PTHR36917:SF1">
    <property type="entry name" value="INNER MEMBRANE-SPANNING PROTEIN YCIB"/>
    <property type="match status" value="1"/>
</dbReference>
<evidence type="ECO:0000256" key="5">
    <source>
        <dbReference type="HAMAP-Rule" id="MF_00189"/>
    </source>
</evidence>
<proteinExistence type="inferred from homology"/>
<accession>A0A7W5ZS02</accession>
<dbReference type="HAMAP" id="MF_00189">
    <property type="entry name" value="YciB"/>
    <property type="match status" value="1"/>
</dbReference>
<dbReference type="EMBL" id="JACICY010000001">
    <property type="protein sequence ID" value="MBB3858936.1"/>
    <property type="molecule type" value="Genomic_DNA"/>
</dbReference>
<evidence type="ECO:0000256" key="3">
    <source>
        <dbReference type="ARBA" id="ARBA00022989"/>
    </source>
</evidence>
<keyword evidence="3 5" id="KW-1133">Transmembrane helix</keyword>
<feature type="transmembrane region" description="Helical" evidence="5">
    <location>
        <begin position="80"/>
        <end position="103"/>
    </location>
</feature>
<reference evidence="6 7" key="1">
    <citation type="submission" date="2020-08" db="EMBL/GenBank/DDBJ databases">
        <title>Genomic Encyclopedia of Type Strains, Phase IV (KMG-IV): sequencing the most valuable type-strain genomes for metagenomic binning, comparative biology and taxonomic classification.</title>
        <authorList>
            <person name="Goeker M."/>
        </authorList>
    </citation>
    <scope>NUCLEOTIDE SEQUENCE [LARGE SCALE GENOMIC DNA]</scope>
    <source>
        <strain evidence="6 7">DSM 14552</strain>
    </source>
</reference>
<dbReference type="GO" id="GO:0005886">
    <property type="term" value="C:plasma membrane"/>
    <property type="evidence" value="ECO:0007669"/>
    <property type="project" value="UniProtKB-SubCell"/>
</dbReference>
<evidence type="ECO:0000313" key="6">
    <source>
        <dbReference type="EMBL" id="MBB3858936.1"/>
    </source>
</evidence>
<feature type="transmembrane region" description="Helical" evidence="5">
    <location>
        <begin position="48"/>
        <end position="68"/>
    </location>
</feature>
<keyword evidence="1 5" id="KW-1003">Cell membrane</keyword>
<evidence type="ECO:0000256" key="4">
    <source>
        <dbReference type="ARBA" id="ARBA00023136"/>
    </source>
</evidence>
<evidence type="ECO:0000256" key="1">
    <source>
        <dbReference type="ARBA" id="ARBA00022475"/>
    </source>
</evidence>
<protein>
    <recommendedName>
        <fullName evidence="5">Inner membrane-spanning protein YciB</fullName>
    </recommendedName>
</protein>